<keyword evidence="2" id="KW-1185">Reference proteome</keyword>
<dbReference type="Pfam" id="PF02962">
    <property type="entry name" value="CHMI"/>
    <property type="match status" value="1"/>
</dbReference>
<accession>A0A4D7BEN3</accession>
<dbReference type="Gene3D" id="3.30.429.10">
    <property type="entry name" value="Macrophage Migration Inhibitory Factor"/>
    <property type="match status" value="1"/>
</dbReference>
<proteinExistence type="predicted"/>
<dbReference type="InterPro" id="IPR004220">
    <property type="entry name" value="5-COMe_2-OHmuconate_Isoase"/>
</dbReference>
<dbReference type="PANTHER" id="PTHR37950:SF1">
    <property type="entry name" value="4-HYDROXYPHENYLACETATE CATABOLISM PROTEIN"/>
    <property type="match status" value="1"/>
</dbReference>
<dbReference type="KEGG" id="pstg:E8M01_20465"/>
<gene>
    <name evidence="1" type="ORF">E8M01_20465</name>
</gene>
<name>A0A4D7BEN3_9HYPH</name>
<dbReference type="PANTHER" id="PTHR37950">
    <property type="entry name" value="4-HYDROXYPHENYLACETATE CATABOLISM PROTEIN"/>
    <property type="match status" value="1"/>
</dbReference>
<evidence type="ECO:0000313" key="1">
    <source>
        <dbReference type="EMBL" id="QCI66387.1"/>
    </source>
</evidence>
<dbReference type="SUPFAM" id="SSF55331">
    <property type="entry name" value="Tautomerase/MIF"/>
    <property type="match status" value="1"/>
</dbReference>
<reference evidence="1 2" key="1">
    <citation type="submission" date="2019-04" db="EMBL/GenBank/DDBJ databases">
        <title>Phreatobacter aquaticus sp. nov.</title>
        <authorList>
            <person name="Choi A."/>
        </authorList>
    </citation>
    <scope>NUCLEOTIDE SEQUENCE [LARGE SCALE GENOMIC DNA]</scope>
    <source>
        <strain evidence="1 2">KCTC 52518</strain>
    </source>
</reference>
<dbReference type="AlphaFoldDB" id="A0A4D7BEN3"/>
<dbReference type="CDD" id="cd00580">
    <property type="entry name" value="CHMI"/>
    <property type="match status" value="1"/>
</dbReference>
<evidence type="ECO:0000313" key="2">
    <source>
        <dbReference type="Proteomes" id="UP000298781"/>
    </source>
</evidence>
<sequence>MPHVVIEYSANLDGLVDFEALIEAVRVAAVETGVFPLGGIRVRAHRADHAVIADGNPAHAFLDATLKIGTGRDLETRKRAGAHVFQALSRALDPAFEKTTVALSCEIREIDPELNWKRNSIHDALKQSA</sequence>
<dbReference type="GO" id="GO:0008704">
    <property type="term" value="F:5-carboxymethyl-2-hydroxymuconate delta-isomerase activity"/>
    <property type="evidence" value="ECO:0007669"/>
    <property type="project" value="InterPro"/>
</dbReference>
<protein>
    <submittedName>
        <fullName evidence="1">5-carboxymethyl-2-hydroxymuconate Delta-isomerase</fullName>
    </submittedName>
</protein>
<keyword evidence="1" id="KW-0413">Isomerase</keyword>
<dbReference type="EMBL" id="CP039690">
    <property type="protein sequence ID" value="QCI66387.1"/>
    <property type="molecule type" value="Genomic_DNA"/>
</dbReference>
<dbReference type="InterPro" id="IPR014347">
    <property type="entry name" value="Tautomerase/MIF_sf"/>
</dbReference>
<dbReference type="Proteomes" id="UP000298781">
    <property type="component" value="Chromosome"/>
</dbReference>
<dbReference type="OrthoDB" id="9814215at2"/>
<dbReference type="RefSeq" id="WP_136961830.1">
    <property type="nucleotide sequence ID" value="NZ_CP039690.1"/>
</dbReference>
<organism evidence="1 2">
    <name type="scientific">Phreatobacter stygius</name>
    <dbReference type="NCBI Taxonomy" id="1940610"/>
    <lineage>
        <taxon>Bacteria</taxon>
        <taxon>Pseudomonadati</taxon>
        <taxon>Pseudomonadota</taxon>
        <taxon>Alphaproteobacteria</taxon>
        <taxon>Hyphomicrobiales</taxon>
        <taxon>Phreatobacteraceae</taxon>
        <taxon>Phreatobacter</taxon>
    </lineage>
</organism>